<evidence type="ECO:0000313" key="2">
    <source>
        <dbReference type="Proteomes" id="UP001177021"/>
    </source>
</evidence>
<protein>
    <submittedName>
        <fullName evidence="1">Uncharacterized protein</fullName>
    </submittedName>
</protein>
<evidence type="ECO:0000313" key="1">
    <source>
        <dbReference type="EMBL" id="CAJ2657638.1"/>
    </source>
</evidence>
<proteinExistence type="predicted"/>
<dbReference type="EMBL" id="CASHSV030000311">
    <property type="protein sequence ID" value="CAJ2657638.1"/>
    <property type="molecule type" value="Genomic_DNA"/>
</dbReference>
<gene>
    <name evidence="1" type="ORF">MILVUS5_LOCUS24172</name>
</gene>
<name>A0ACB0KMD8_TRIPR</name>
<accession>A0ACB0KMD8</accession>
<dbReference type="Proteomes" id="UP001177021">
    <property type="component" value="Unassembled WGS sequence"/>
</dbReference>
<sequence>MEIMPTNQFASAASFHNGDDEVAQYFRFGCFTFRYGGYRKKYFNLHFYNVGFVEKVEKSL</sequence>
<organism evidence="1 2">
    <name type="scientific">Trifolium pratense</name>
    <name type="common">Red clover</name>
    <dbReference type="NCBI Taxonomy" id="57577"/>
    <lineage>
        <taxon>Eukaryota</taxon>
        <taxon>Viridiplantae</taxon>
        <taxon>Streptophyta</taxon>
        <taxon>Embryophyta</taxon>
        <taxon>Tracheophyta</taxon>
        <taxon>Spermatophyta</taxon>
        <taxon>Magnoliopsida</taxon>
        <taxon>eudicotyledons</taxon>
        <taxon>Gunneridae</taxon>
        <taxon>Pentapetalae</taxon>
        <taxon>rosids</taxon>
        <taxon>fabids</taxon>
        <taxon>Fabales</taxon>
        <taxon>Fabaceae</taxon>
        <taxon>Papilionoideae</taxon>
        <taxon>50 kb inversion clade</taxon>
        <taxon>NPAAA clade</taxon>
        <taxon>Hologalegina</taxon>
        <taxon>IRL clade</taxon>
        <taxon>Trifolieae</taxon>
        <taxon>Trifolium</taxon>
    </lineage>
</organism>
<comment type="caution">
    <text evidence="1">The sequence shown here is derived from an EMBL/GenBank/DDBJ whole genome shotgun (WGS) entry which is preliminary data.</text>
</comment>
<reference evidence="1" key="1">
    <citation type="submission" date="2023-10" db="EMBL/GenBank/DDBJ databases">
        <authorList>
            <person name="Rodriguez Cubillos JULIANA M."/>
            <person name="De Vega J."/>
        </authorList>
    </citation>
    <scope>NUCLEOTIDE SEQUENCE</scope>
</reference>
<keyword evidence="2" id="KW-1185">Reference proteome</keyword>